<accession>A0ABT8TAD5</accession>
<dbReference type="EC" id="2.4.-.-" evidence="3"/>
<dbReference type="InterPro" id="IPR028098">
    <property type="entry name" value="Glyco_trans_4-like_N"/>
</dbReference>
<keyword evidence="3" id="KW-0328">Glycosyltransferase</keyword>
<sequence length="366" mass="41268">MKKINILHTEWSTGWGGQEMRILSESLALRDTYGAKVLLATRDGAVLGQKAREAGLEVEYFGFKNSLDIRSAYGIAKLAKKHEIDIINTHSGKDTWIGWMASILSGAKFVRTRHIGNKISSHPLNFVNKRADFIITTGEQIRQNFIDFNGILPSKIKSIPTGIDTKIFEPNKYDKNKVRDELGIPRSAVCVGSMGLFREVKRLDIFLNIALNIHKTHPNTHFLLVGSGDTESFVRDFISMQEMSEFVTLLPFSPEPAKMLSAMDIFMLTSSSEGVPQTLMQALFMQKACIATNVGSVRDLFFKDNFLLCDCDENQLKSALKLLLEHPQMLENLSSNKQEFVRTNFSLEKMASDVYSVYKEILGRKE</sequence>
<dbReference type="Pfam" id="PF00534">
    <property type="entry name" value="Glycos_transf_1"/>
    <property type="match status" value="1"/>
</dbReference>
<organism evidence="3 4">
    <name type="scientific">Campylobacter magnus</name>
    <dbReference type="NCBI Taxonomy" id="3026462"/>
    <lineage>
        <taxon>Bacteria</taxon>
        <taxon>Pseudomonadati</taxon>
        <taxon>Campylobacterota</taxon>
        <taxon>Epsilonproteobacteria</taxon>
        <taxon>Campylobacterales</taxon>
        <taxon>Campylobacteraceae</taxon>
        <taxon>Campylobacter</taxon>
    </lineage>
</organism>
<dbReference type="Pfam" id="PF13439">
    <property type="entry name" value="Glyco_transf_4"/>
    <property type="match status" value="1"/>
</dbReference>
<keyword evidence="4" id="KW-1185">Reference proteome</keyword>
<dbReference type="SUPFAM" id="SSF53756">
    <property type="entry name" value="UDP-Glycosyltransferase/glycogen phosphorylase"/>
    <property type="match status" value="1"/>
</dbReference>
<dbReference type="PANTHER" id="PTHR12526">
    <property type="entry name" value="GLYCOSYLTRANSFERASE"/>
    <property type="match status" value="1"/>
</dbReference>
<dbReference type="GO" id="GO:0016757">
    <property type="term" value="F:glycosyltransferase activity"/>
    <property type="evidence" value="ECO:0007669"/>
    <property type="project" value="UniProtKB-KW"/>
</dbReference>
<keyword evidence="3" id="KW-0808">Transferase</keyword>
<evidence type="ECO:0000313" key="3">
    <source>
        <dbReference type="EMBL" id="MDO2409928.1"/>
    </source>
</evidence>
<dbReference type="CDD" id="cd03801">
    <property type="entry name" value="GT4_PimA-like"/>
    <property type="match status" value="1"/>
</dbReference>
<comment type="caution">
    <text evidence="3">The sequence shown here is derived from an EMBL/GenBank/DDBJ whole genome shotgun (WGS) entry which is preliminary data.</text>
</comment>
<dbReference type="Gene3D" id="3.40.50.2000">
    <property type="entry name" value="Glycogen Phosphorylase B"/>
    <property type="match status" value="2"/>
</dbReference>
<gene>
    <name evidence="3" type="ORF">Q2362_07455</name>
</gene>
<dbReference type="PANTHER" id="PTHR12526:SF638">
    <property type="entry name" value="SPORE COAT PROTEIN SA"/>
    <property type="match status" value="1"/>
</dbReference>
<evidence type="ECO:0000259" key="2">
    <source>
        <dbReference type="Pfam" id="PF13439"/>
    </source>
</evidence>
<dbReference type="Proteomes" id="UP001171111">
    <property type="component" value="Unassembled WGS sequence"/>
</dbReference>
<proteinExistence type="predicted"/>
<dbReference type="InterPro" id="IPR001296">
    <property type="entry name" value="Glyco_trans_1"/>
</dbReference>
<reference evidence="3 4" key="1">
    <citation type="submission" date="2023-06" db="EMBL/GenBank/DDBJ databases">
        <title>Campylobacter magnum sp. nov., isolated from cecal contents of domestic pigs (Sus scrofa domesticus).</title>
        <authorList>
            <person name="Papic B."/>
            <person name="Gruntar I."/>
        </authorList>
    </citation>
    <scope>NUCLEOTIDE SEQUENCE [LARGE SCALE GENOMIC DNA]</scope>
    <source>
        <strain evidence="4">34484-21</strain>
    </source>
</reference>
<evidence type="ECO:0000259" key="1">
    <source>
        <dbReference type="Pfam" id="PF00534"/>
    </source>
</evidence>
<name>A0ABT8TAD5_9BACT</name>
<dbReference type="RefSeq" id="WP_302244700.1">
    <property type="nucleotide sequence ID" value="NZ_JAULJQ010000009.1"/>
</dbReference>
<feature type="domain" description="Glycosyltransferase subfamily 4-like N-terminal" evidence="2">
    <location>
        <begin position="15"/>
        <end position="166"/>
    </location>
</feature>
<evidence type="ECO:0000313" key="4">
    <source>
        <dbReference type="Proteomes" id="UP001171111"/>
    </source>
</evidence>
<dbReference type="EMBL" id="JAULJQ010000009">
    <property type="protein sequence ID" value="MDO2409928.1"/>
    <property type="molecule type" value="Genomic_DNA"/>
</dbReference>
<protein>
    <submittedName>
        <fullName evidence="3">Glycosyltransferase family 4 protein</fullName>
        <ecNumber evidence="3">2.4.-.-</ecNumber>
    </submittedName>
</protein>
<feature type="domain" description="Glycosyl transferase family 1" evidence="1">
    <location>
        <begin position="175"/>
        <end position="339"/>
    </location>
</feature>